<evidence type="ECO:0000256" key="2">
    <source>
        <dbReference type="SAM" id="Phobius"/>
    </source>
</evidence>
<name>A0AA40EU61_9PEZI</name>
<accession>A0AA40EU61</accession>
<proteinExistence type="predicted"/>
<keyword evidence="2" id="KW-1133">Transmembrane helix</keyword>
<evidence type="ECO:0000313" key="4">
    <source>
        <dbReference type="Proteomes" id="UP001172155"/>
    </source>
</evidence>
<dbReference type="Proteomes" id="UP001172155">
    <property type="component" value="Unassembled WGS sequence"/>
</dbReference>
<reference evidence="3" key="1">
    <citation type="submission" date="2023-06" db="EMBL/GenBank/DDBJ databases">
        <title>Genome-scale phylogeny and comparative genomics of the fungal order Sordariales.</title>
        <authorList>
            <consortium name="Lawrence Berkeley National Laboratory"/>
            <person name="Hensen N."/>
            <person name="Bonometti L."/>
            <person name="Westerberg I."/>
            <person name="Brannstrom I.O."/>
            <person name="Guillou S."/>
            <person name="Cros-Aarteil S."/>
            <person name="Calhoun S."/>
            <person name="Haridas S."/>
            <person name="Kuo A."/>
            <person name="Mondo S."/>
            <person name="Pangilinan J."/>
            <person name="Riley R."/>
            <person name="LaButti K."/>
            <person name="Andreopoulos B."/>
            <person name="Lipzen A."/>
            <person name="Chen C."/>
            <person name="Yanf M."/>
            <person name="Daum C."/>
            <person name="Ng V."/>
            <person name="Clum A."/>
            <person name="Steindorff A."/>
            <person name="Ohm R."/>
            <person name="Martin F."/>
            <person name="Silar P."/>
            <person name="Natvig D."/>
            <person name="Lalanne C."/>
            <person name="Gautier V."/>
            <person name="Ament-velasquez S.L."/>
            <person name="Kruys A."/>
            <person name="Hutchinson M.I."/>
            <person name="Powell A.J."/>
            <person name="Barry K."/>
            <person name="Miller A.N."/>
            <person name="Grigoriev I.V."/>
            <person name="Debuchy R."/>
            <person name="Gladieux P."/>
            <person name="Thoren M.H."/>
            <person name="Johannesson H."/>
        </authorList>
    </citation>
    <scope>NUCLEOTIDE SEQUENCE</scope>
    <source>
        <strain evidence="3">SMH3187-1</strain>
    </source>
</reference>
<evidence type="ECO:0000256" key="1">
    <source>
        <dbReference type="SAM" id="MobiDB-lite"/>
    </source>
</evidence>
<feature type="transmembrane region" description="Helical" evidence="2">
    <location>
        <begin position="256"/>
        <end position="279"/>
    </location>
</feature>
<organism evidence="3 4">
    <name type="scientific">Schizothecium vesticola</name>
    <dbReference type="NCBI Taxonomy" id="314040"/>
    <lineage>
        <taxon>Eukaryota</taxon>
        <taxon>Fungi</taxon>
        <taxon>Dikarya</taxon>
        <taxon>Ascomycota</taxon>
        <taxon>Pezizomycotina</taxon>
        <taxon>Sordariomycetes</taxon>
        <taxon>Sordariomycetidae</taxon>
        <taxon>Sordariales</taxon>
        <taxon>Schizotheciaceae</taxon>
        <taxon>Schizothecium</taxon>
    </lineage>
</organism>
<keyword evidence="2" id="KW-0812">Transmembrane</keyword>
<gene>
    <name evidence="3" type="ORF">B0T18DRAFT_428745</name>
</gene>
<protein>
    <submittedName>
        <fullName evidence="3">Uncharacterized protein</fullName>
    </submittedName>
</protein>
<keyword evidence="4" id="KW-1185">Reference proteome</keyword>
<sequence length="359" mass="36829">MAVTFSDSAVGLFTLPPQTTPFTPTATAAAAACNSRSRSVLCFATAGQLARGYACDLVDSIDTSGYQYLNAVCYPPHYDLVNNGDPNLDDRTLAYPGTACPAGFTPACTTALTLAEPTATPGAYSATLTQTWCCPRPTNTGPGNDWVCTDRDQLAPTSRLCVSLVAANTRADVWLSAAGAGGTPAYTMSAVGPEMSVRVLRAAFPLGEVRQEVLDGLAGVGGGGAGNRTATTTTTVAAASTGVSGANGAGGANAGIIAGIVVGCLVLLGFIATGIYLCVCYKREGKREGKAEEVKRTVEIESGVERGGDRPAGAVGLHGESEKQAVVEYELPAQPRGPFMEMGSDTGATELPTEYHKVR</sequence>
<dbReference type="EMBL" id="JAUKUD010000004">
    <property type="protein sequence ID" value="KAK0745624.1"/>
    <property type="molecule type" value="Genomic_DNA"/>
</dbReference>
<evidence type="ECO:0000313" key="3">
    <source>
        <dbReference type="EMBL" id="KAK0745624.1"/>
    </source>
</evidence>
<feature type="region of interest" description="Disordered" evidence="1">
    <location>
        <begin position="335"/>
        <end position="359"/>
    </location>
</feature>
<dbReference type="AlphaFoldDB" id="A0AA40EU61"/>
<comment type="caution">
    <text evidence="3">The sequence shown here is derived from an EMBL/GenBank/DDBJ whole genome shotgun (WGS) entry which is preliminary data.</text>
</comment>
<keyword evidence="2" id="KW-0472">Membrane</keyword>